<evidence type="ECO:0000313" key="2">
    <source>
        <dbReference type="EMBL" id="UZP74248.1"/>
    </source>
</evidence>
<dbReference type="PANTHER" id="PTHR23131:SF0">
    <property type="entry name" value="ENDORIBONUCLEASE LACTB2"/>
    <property type="match status" value="1"/>
</dbReference>
<dbReference type="InterPro" id="IPR036866">
    <property type="entry name" value="RibonucZ/Hydroxyglut_hydro"/>
</dbReference>
<dbReference type="Pfam" id="PF17778">
    <property type="entry name" value="WHD_BLACT"/>
    <property type="match status" value="1"/>
</dbReference>
<proteinExistence type="predicted"/>
<keyword evidence="3" id="KW-1185">Reference proteome</keyword>
<dbReference type="Proteomes" id="UP001317963">
    <property type="component" value="Chromosome"/>
</dbReference>
<accession>A0ABY6Q754</accession>
<dbReference type="EMBL" id="CP036501">
    <property type="protein sequence ID" value="UZP74248.1"/>
    <property type="molecule type" value="Genomic_DNA"/>
</dbReference>
<dbReference type="CDD" id="cd16278">
    <property type="entry name" value="metallo-hydrolase-like_MBL-fold"/>
    <property type="match status" value="1"/>
</dbReference>
<dbReference type="InterPro" id="IPR050662">
    <property type="entry name" value="Sec-metab_biosynth-thioest"/>
</dbReference>
<feature type="domain" description="Metallo-beta-lactamase" evidence="1">
    <location>
        <begin position="29"/>
        <end position="191"/>
    </location>
</feature>
<dbReference type="PANTHER" id="PTHR23131">
    <property type="entry name" value="ENDORIBONUCLEASE LACTB2"/>
    <property type="match status" value="1"/>
</dbReference>
<dbReference type="InterPro" id="IPR036388">
    <property type="entry name" value="WH-like_DNA-bd_sf"/>
</dbReference>
<dbReference type="Pfam" id="PF00753">
    <property type="entry name" value="Lactamase_B"/>
    <property type="match status" value="1"/>
</dbReference>
<evidence type="ECO:0000259" key="1">
    <source>
        <dbReference type="SMART" id="SM00849"/>
    </source>
</evidence>
<gene>
    <name evidence="2" type="ORF">E0F26_05590</name>
</gene>
<dbReference type="SMART" id="SM00849">
    <property type="entry name" value="Lactamase_B"/>
    <property type="match status" value="1"/>
</dbReference>
<dbReference type="InterPro" id="IPR001279">
    <property type="entry name" value="Metallo-B-lactamas"/>
</dbReference>
<sequence length="275" mass="30311">MQAYDEAVQVSPRIRRLVAPNPSVMTGPGTNTYIIGTDDLAVIDPGPAIDEHIEHILKVGDGRITRILCTHTHPDHSPAAAHLARKLDVPMIGAVTADDQHQDLTFQPDVHLTQDAIFSGQDWSIRAIHTPGHVDNHYCFLLEEEGMVFAGDHIMNGSTVVIVPPGGNMKDYIDSLKRLLDYDVKAIAPGHGEVIQGCRDEVEKLVRHRLMREAKVVANLERGGAVPIETLVVSVYDDVPETMHRWAQLSLLAHLLKLEIEGRARQAAGVWSLTH</sequence>
<reference evidence="2 3" key="1">
    <citation type="submission" date="2019-02" db="EMBL/GenBank/DDBJ databases">
        <title>Halieaceae_genomes.</title>
        <authorList>
            <person name="Li S.-H."/>
        </authorList>
    </citation>
    <scope>NUCLEOTIDE SEQUENCE [LARGE SCALE GENOMIC DNA]</scope>
    <source>
        <strain evidence="2 3">JH123</strain>
    </source>
</reference>
<dbReference type="Gene3D" id="3.60.15.10">
    <property type="entry name" value="Ribonuclease Z/Hydroxyacylglutathione hydrolase-like"/>
    <property type="match status" value="1"/>
</dbReference>
<organism evidence="2 3">
    <name type="scientific">Candidatus Paraluminiphilus aquimaris</name>
    <dbReference type="NCBI Taxonomy" id="2518994"/>
    <lineage>
        <taxon>Bacteria</taxon>
        <taxon>Pseudomonadati</taxon>
        <taxon>Pseudomonadota</taxon>
        <taxon>Gammaproteobacteria</taxon>
        <taxon>Cellvibrionales</taxon>
        <taxon>Halieaceae</taxon>
        <taxon>Candidatus Paraluminiphilus</taxon>
    </lineage>
</organism>
<protein>
    <submittedName>
        <fullName evidence="2">MBL fold metallo-hydrolase</fullName>
    </submittedName>
</protein>
<dbReference type="InterPro" id="IPR041516">
    <property type="entry name" value="LACTB2_WH"/>
</dbReference>
<evidence type="ECO:0000313" key="3">
    <source>
        <dbReference type="Proteomes" id="UP001317963"/>
    </source>
</evidence>
<dbReference type="SUPFAM" id="SSF56281">
    <property type="entry name" value="Metallo-hydrolase/oxidoreductase"/>
    <property type="match status" value="1"/>
</dbReference>
<dbReference type="RefSeq" id="WP_279243061.1">
    <property type="nucleotide sequence ID" value="NZ_CP036501.1"/>
</dbReference>
<dbReference type="Gene3D" id="1.10.10.10">
    <property type="entry name" value="Winged helix-like DNA-binding domain superfamily/Winged helix DNA-binding domain"/>
    <property type="match status" value="1"/>
</dbReference>
<name>A0ABY6Q754_9GAMM</name>